<dbReference type="GO" id="GO:0016788">
    <property type="term" value="F:hydrolase activity, acting on ester bonds"/>
    <property type="evidence" value="ECO:0007669"/>
    <property type="project" value="InterPro"/>
</dbReference>
<organism evidence="1">
    <name type="scientific">marine metagenome</name>
    <dbReference type="NCBI Taxonomy" id="408172"/>
    <lineage>
        <taxon>unclassified sequences</taxon>
        <taxon>metagenomes</taxon>
        <taxon>ecological metagenomes</taxon>
    </lineage>
</organism>
<gene>
    <name evidence="1" type="ORF">METZ01_LOCUS34943</name>
</gene>
<dbReference type="PANTHER" id="PTHR42206:SF1">
    <property type="entry name" value="METAL-DEPENDENT HYDROLASE"/>
    <property type="match status" value="1"/>
</dbReference>
<dbReference type="PANTHER" id="PTHR42206">
    <property type="entry name" value="METAL-DEPENDENT HYDROLASE-RELATED"/>
    <property type="match status" value="1"/>
</dbReference>
<reference evidence="1" key="1">
    <citation type="submission" date="2018-05" db="EMBL/GenBank/DDBJ databases">
        <authorList>
            <person name="Lanie J.A."/>
            <person name="Ng W.-L."/>
            <person name="Kazmierczak K.M."/>
            <person name="Andrzejewski T.M."/>
            <person name="Davidsen T.M."/>
            <person name="Wayne K.J."/>
            <person name="Tettelin H."/>
            <person name="Glass J.I."/>
            <person name="Rusch D."/>
            <person name="Podicherti R."/>
            <person name="Tsui H.-C.T."/>
            <person name="Winkler M.E."/>
        </authorList>
    </citation>
    <scope>NUCLEOTIDE SEQUENCE</scope>
</reference>
<dbReference type="Pfam" id="PF01026">
    <property type="entry name" value="TatD_DNase"/>
    <property type="match status" value="1"/>
</dbReference>
<proteinExistence type="predicted"/>
<dbReference type="InterPro" id="IPR032466">
    <property type="entry name" value="Metal_Hydrolase"/>
</dbReference>
<evidence type="ECO:0000313" key="1">
    <source>
        <dbReference type="EMBL" id="SUZ82089.1"/>
    </source>
</evidence>
<protein>
    <recommendedName>
        <fullName evidence="2">Metal-dependent hydrolase</fullName>
    </recommendedName>
</protein>
<dbReference type="SUPFAM" id="SSF51556">
    <property type="entry name" value="Metallo-dependent hydrolases"/>
    <property type="match status" value="1"/>
</dbReference>
<dbReference type="EMBL" id="UINC01001491">
    <property type="protein sequence ID" value="SUZ82089.1"/>
    <property type="molecule type" value="Genomic_DNA"/>
</dbReference>
<evidence type="ECO:0008006" key="2">
    <source>
        <dbReference type="Google" id="ProtNLM"/>
    </source>
</evidence>
<dbReference type="InterPro" id="IPR011589">
    <property type="entry name" value="UCP004961"/>
</dbReference>
<accession>A0A381QU34</accession>
<dbReference type="InterPro" id="IPR001130">
    <property type="entry name" value="TatD-like"/>
</dbReference>
<sequence length="272" mass="29486">MEITDNHFHLDPRGRRGDAVRDFLKAGGSRLVLVHKPYSEWQKLRQFEAQVATTLKLAGEARKAGARVAVVAAPHPVTLVRMAEALGPAAAEDLYLKAVEYCCTLVDTGELVGLGELGRPHFPVTEQVWEQANRVLETALVHTRDAGGAAVLHTESGTPEAMSELGAIADRARFPKARLVKHYGGPGALEEPAGLVVSVIASRKNLQTATTSGAEFMLETDYLDDPDRPGAVMGPKTVPRRTRAALESGILDQELAQRIHVDLPDRVYGRFS</sequence>
<dbReference type="Gene3D" id="3.20.20.140">
    <property type="entry name" value="Metal-dependent hydrolases"/>
    <property type="match status" value="1"/>
</dbReference>
<dbReference type="PIRSF" id="PIRSF004961">
    <property type="entry name" value="UCP004961_TatD"/>
    <property type="match status" value="1"/>
</dbReference>
<dbReference type="AlphaFoldDB" id="A0A381QU34"/>
<name>A0A381QU34_9ZZZZ</name>